<sequence length="307" mass="33394">MTAPDHGASAPQETTELSAAIGAYPRTRVLKEGSVPSSLLRLDFAEIPVISRAFAPMVRELRFDVSEMAIATFLQARAAGRPLVLLPVVLASRFQQSALICPARSDIRGLADLAGRRIGVRAYSQTTGMWLRGIIMEEGGPKPDAIRWITFEDAHVQGIADPPFAERAPKGADMMAMLKAGELDAVIVGNDMPDDPGLRPVFADPEAAARAFFARHRIVPVNHMLCVTRRLADERPELVREVVRMLRASAAPVPPGPHGAPPDTRAALRPVIELALRYMTEQDMLPRPLTVDEVWDGLPPGIDQGIE</sequence>
<dbReference type="InterPro" id="IPR015168">
    <property type="entry name" value="SsuA/THI5"/>
</dbReference>
<gene>
    <name evidence="2" type="ORF">J5Y10_21545</name>
</gene>
<dbReference type="RefSeq" id="WP_209376176.1">
    <property type="nucleotide sequence ID" value="NZ_JAGIZA010000016.1"/>
</dbReference>
<comment type="caution">
    <text evidence="2">The sequence shown here is derived from an EMBL/GenBank/DDBJ whole genome shotgun (WGS) entry which is preliminary data.</text>
</comment>
<feature type="domain" description="SsuA/THI5-like" evidence="1">
    <location>
        <begin position="72"/>
        <end position="154"/>
    </location>
</feature>
<evidence type="ECO:0000313" key="3">
    <source>
        <dbReference type="Proteomes" id="UP000677537"/>
    </source>
</evidence>
<proteinExistence type="predicted"/>
<protein>
    <submittedName>
        <fullName evidence="2">ABC transporter substrate-binding protein</fullName>
    </submittedName>
</protein>
<accession>A0A940S7Y4</accession>
<reference evidence="2" key="1">
    <citation type="submission" date="2021-03" db="EMBL/GenBank/DDBJ databases">
        <authorList>
            <person name="So Y."/>
        </authorList>
    </citation>
    <scope>NUCLEOTIDE SEQUENCE</scope>
    <source>
        <strain evidence="2">SG15</strain>
    </source>
</reference>
<dbReference type="Proteomes" id="UP000677537">
    <property type="component" value="Unassembled WGS sequence"/>
</dbReference>
<dbReference type="Gene3D" id="3.40.190.10">
    <property type="entry name" value="Periplasmic binding protein-like II"/>
    <property type="match status" value="2"/>
</dbReference>
<dbReference type="Pfam" id="PF09084">
    <property type="entry name" value="NMT1"/>
    <property type="match status" value="1"/>
</dbReference>
<keyword evidence="3" id="KW-1185">Reference proteome</keyword>
<evidence type="ECO:0000313" key="2">
    <source>
        <dbReference type="EMBL" id="MBP0495385.1"/>
    </source>
</evidence>
<evidence type="ECO:0000259" key="1">
    <source>
        <dbReference type="Pfam" id="PF09084"/>
    </source>
</evidence>
<dbReference type="EMBL" id="JAGIZA010000016">
    <property type="protein sequence ID" value="MBP0495385.1"/>
    <property type="molecule type" value="Genomic_DNA"/>
</dbReference>
<dbReference type="SUPFAM" id="SSF53850">
    <property type="entry name" value="Periplasmic binding protein-like II"/>
    <property type="match status" value="1"/>
</dbReference>
<dbReference type="AlphaFoldDB" id="A0A940S7Y4"/>
<name>A0A940S7Y4_9PROT</name>
<organism evidence="2 3">
    <name type="scientific">Roseomonas indoligenes</name>
    <dbReference type="NCBI Taxonomy" id="2820811"/>
    <lineage>
        <taxon>Bacteria</taxon>
        <taxon>Pseudomonadati</taxon>
        <taxon>Pseudomonadota</taxon>
        <taxon>Alphaproteobacteria</taxon>
        <taxon>Acetobacterales</taxon>
        <taxon>Roseomonadaceae</taxon>
        <taxon>Roseomonas</taxon>
    </lineage>
</organism>